<dbReference type="EMBL" id="CM029053">
    <property type="protein sequence ID" value="KAG2548216.1"/>
    <property type="molecule type" value="Genomic_DNA"/>
</dbReference>
<comment type="subunit">
    <text evidence="1">Component of the TIM23 complex.</text>
</comment>
<feature type="domain" description="FCP1 homology" evidence="2">
    <location>
        <begin position="3"/>
        <end position="98"/>
    </location>
</feature>
<dbReference type="GO" id="GO:0005744">
    <property type="term" value="C:TIM23 mitochondrial import inner membrane translocase complex"/>
    <property type="evidence" value="ECO:0007669"/>
    <property type="project" value="UniProtKB-UniRule"/>
</dbReference>
<comment type="subcellular location">
    <subcellularLocation>
        <location evidence="1">Mitochondrion inner membrane</location>
        <topology evidence="1">Single-pass membrane protein</topology>
    </subcellularLocation>
</comment>
<dbReference type="GO" id="GO:0015031">
    <property type="term" value="P:protein transport"/>
    <property type="evidence" value="ECO:0007669"/>
    <property type="project" value="UniProtKB-KW"/>
</dbReference>
<evidence type="ECO:0000259" key="2">
    <source>
        <dbReference type="SMART" id="SM00577"/>
    </source>
</evidence>
<dbReference type="Gene3D" id="3.40.50.1000">
    <property type="entry name" value="HAD superfamily/HAD-like"/>
    <property type="match status" value="2"/>
</dbReference>
<keyword evidence="1" id="KW-0811">Translocation</keyword>
<keyword evidence="1" id="KW-0496">Mitochondrion</keyword>
<keyword evidence="1" id="KW-0809">Transit peptide</keyword>
<reference evidence="3" key="1">
    <citation type="submission" date="2020-05" db="EMBL/GenBank/DDBJ databases">
        <title>WGS assembly of Panicum virgatum.</title>
        <authorList>
            <person name="Lovell J.T."/>
            <person name="Jenkins J."/>
            <person name="Shu S."/>
            <person name="Juenger T.E."/>
            <person name="Schmutz J."/>
        </authorList>
    </citation>
    <scope>NUCLEOTIDE SEQUENCE</scope>
    <source>
        <strain evidence="3">AP13</strain>
    </source>
</reference>
<sequence length="150" mass="17254">MADGRAEGKLVFRRPYSDEFLDFCAQNFEVAIWSSRNKNNVELVVDIVMKDFKPCLLFCWGDYSPSNTFLVDDSPYKALHNPPHTGIFPHSYSYQNWTDDSVGPGGDLRVYLQKLADADDVQTYVRNNPFGQPFITDSDPHWDFYSQLVV</sequence>
<evidence type="ECO:0000313" key="3">
    <source>
        <dbReference type="EMBL" id="KAG2548216.1"/>
    </source>
</evidence>
<dbReference type="InterPro" id="IPR036412">
    <property type="entry name" value="HAD-like_sf"/>
</dbReference>
<dbReference type="AlphaFoldDB" id="A0A8T0NM63"/>
<dbReference type="PANTHER" id="PTHR12210">
    <property type="entry name" value="DULLARD PROTEIN PHOSPHATASE"/>
    <property type="match status" value="1"/>
</dbReference>
<dbReference type="InterPro" id="IPR050365">
    <property type="entry name" value="TIM50"/>
</dbReference>
<keyword evidence="4" id="KW-1185">Reference proteome</keyword>
<dbReference type="SUPFAM" id="SSF56784">
    <property type="entry name" value="HAD-like"/>
    <property type="match status" value="1"/>
</dbReference>
<dbReference type="InterPro" id="IPR023214">
    <property type="entry name" value="HAD_sf"/>
</dbReference>
<comment type="similarity">
    <text evidence="1">Belongs to the TIM50 family.</text>
</comment>
<accession>A0A8T0NM63</accession>
<keyword evidence="1" id="KW-0653">Protein transport</keyword>
<dbReference type="Pfam" id="PF03031">
    <property type="entry name" value="NIF"/>
    <property type="match status" value="1"/>
</dbReference>
<organism evidence="3 4">
    <name type="scientific">Panicum virgatum</name>
    <name type="common">Blackwell switchgrass</name>
    <dbReference type="NCBI Taxonomy" id="38727"/>
    <lineage>
        <taxon>Eukaryota</taxon>
        <taxon>Viridiplantae</taxon>
        <taxon>Streptophyta</taxon>
        <taxon>Embryophyta</taxon>
        <taxon>Tracheophyta</taxon>
        <taxon>Spermatophyta</taxon>
        <taxon>Magnoliopsida</taxon>
        <taxon>Liliopsida</taxon>
        <taxon>Poales</taxon>
        <taxon>Poaceae</taxon>
        <taxon>PACMAD clade</taxon>
        <taxon>Panicoideae</taxon>
        <taxon>Panicodae</taxon>
        <taxon>Paniceae</taxon>
        <taxon>Panicinae</taxon>
        <taxon>Panicum</taxon>
        <taxon>Panicum sect. Hiantes</taxon>
    </lineage>
</organism>
<dbReference type="SMART" id="SM00577">
    <property type="entry name" value="CPDc"/>
    <property type="match status" value="1"/>
</dbReference>
<gene>
    <name evidence="3" type="ORF">PVAP13_9KG152085</name>
</gene>
<keyword evidence="1" id="KW-0813">Transport</keyword>
<dbReference type="InterPro" id="IPR004274">
    <property type="entry name" value="FCP1_dom"/>
</dbReference>
<comment type="caution">
    <text evidence="3">The sequence shown here is derived from an EMBL/GenBank/DDBJ whole genome shotgun (WGS) entry which is preliminary data.</text>
</comment>
<evidence type="ECO:0000313" key="4">
    <source>
        <dbReference type="Proteomes" id="UP000823388"/>
    </source>
</evidence>
<name>A0A8T0NM63_PANVG</name>
<evidence type="ECO:0000256" key="1">
    <source>
        <dbReference type="RuleBase" id="RU365079"/>
    </source>
</evidence>
<dbReference type="Proteomes" id="UP000823388">
    <property type="component" value="Chromosome 9K"/>
</dbReference>
<protein>
    <recommendedName>
        <fullName evidence="1">Mitochondrial import inner membrane translocase subunit TIM50</fullName>
    </recommendedName>
</protein>
<comment type="function">
    <text evidence="1">Essential component of the TIM23 complex, a complex that mediates the translocation of transit peptide-containing proteins across the mitochondrial inner membrane.</text>
</comment>
<proteinExistence type="inferred from homology"/>